<dbReference type="AlphaFoldDB" id="A0A8S1CNY7"/>
<organism evidence="3 4">
    <name type="scientific">Cloeon dipterum</name>
    <dbReference type="NCBI Taxonomy" id="197152"/>
    <lineage>
        <taxon>Eukaryota</taxon>
        <taxon>Metazoa</taxon>
        <taxon>Ecdysozoa</taxon>
        <taxon>Arthropoda</taxon>
        <taxon>Hexapoda</taxon>
        <taxon>Insecta</taxon>
        <taxon>Pterygota</taxon>
        <taxon>Palaeoptera</taxon>
        <taxon>Ephemeroptera</taxon>
        <taxon>Pisciforma</taxon>
        <taxon>Baetidae</taxon>
        <taxon>Cloeon</taxon>
    </lineage>
</organism>
<evidence type="ECO:0000313" key="3">
    <source>
        <dbReference type="EMBL" id="CAB3373204.1"/>
    </source>
</evidence>
<keyword evidence="4" id="KW-1185">Reference proteome</keyword>
<keyword evidence="2" id="KW-0472">Membrane</keyword>
<feature type="transmembrane region" description="Helical" evidence="2">
    <location>
        <begin position="97"/>
        <end position="116"/>
    </location>
</feature>
<feature type="region of interest" description="Disordered" evidence="1">
    <location>
        <begin position="172"/>
        <end position="191"/>
    </location>
</feature>
<accession>A0A8S1CNY7</accession>
<reference evidence="3 4" key="1">
    <citation type="submission" date="2020-04" db="EMBL/GenBank/DDBJ databases">
        <authorList>
            <person name="Alioto T."/>
            <person name="Alioto T."/>
            <person name="Gomez Garrido J."/>
        </authorList>
    </citation>
    <scope>NUCLEOTIDE SEQUENCE [LARGE SCALE GENOMIC DNA]</scope>
</reference>
<dbReference type="EMBL" id="CADEPI010000083">
    <property type="protein sequence ID" value="CAB3373204.1"/>
    <property type="molecule type" value="Genomic_DNA"/>
</dbReference>
<keyword evidence="2" id="KW-1133">Transmembrane helix</keyword>
<comment type="caution">
    <text evidence="3">The sequence shown here is derived from an EMBL/GenBank/DDBJ whole genome shotgun (WGS) entry which is preliminary data.</text>
</comment>
<feature type="transmembrane region" description="Helical" evidence="2">
    <location>
        <begin position="64"/>
        <end position="85"/>
    </location>
</feature>
<name>A0A8S1CNY7_9INSE</name>
<proteinExistence type="predicted"/>
<protein>
    <submittedName>
        <fullName evidence="3">Uncharacterized protein</fullName>
    </submittedName>
</protein>
<dbReference type="Proteomes" id="UP000494165">
    <property type="component" value="Unassembled WGS sequence"/>
</dbReference>
<evidence type="ECO:0000313" key="4">
    <source>
        <dbReference type="Proteomes" id="UP000494165"/>
    </source>
</evidence>
<sequence length="191" mass="19899">MSPSARDFSAATPAVYLPSPISARPPRDAADQVNQVTRGNMCADESLGVGYGKYGRCCCVFSCLSVAAGIALLFLGLFLALLGLLQSAGHNAIRVPGFILLGTGCGLLLLAAVAALCPGGRECCLHVQDYCVQHGSRSQVGASVDGLSVDSVDCDPPPQLRVIPPTPMLLDGTSLDRRPETAPDFLPSIMR</sequence>
<evidence type="ECO:0000256" key="1">
    <source>
        <dbReference type="SAM" id="MobiDB-lite"/>
    </source>
</evidence>
<evidence type="ECO:0000256" key="2">
    <source>
        <dbReference type="SAM" id="Phobius"/>
    </source>
</evidence>
<gene>
    <name evidence="3" type="ORF">CLODIP_2_CD03677</name>
</gene>
<keyword evidence="2" id="KW-0812">Transmembrane</keyword>